<accession>A0ACB9RDY7</accession>
<gene>
    <name evidence="1" type="ORF">MLD38_014770</name>
</gene>
<organism evidence="1 2">
    <name type="scientific">Melastoma candidum</name>
    <dbReference type="NCBI Taxonomy" id="119954"/>
    <lineage>
        <taxon>Eukaryota</taxon>
        <taxon>Viridiplantae</taxon>
        <taxon>Streptophyta</taxon>
        <taxon>Embryophyta</taxon>
        <taxon>Tracheophyta</taxon>
        <taxon>Spermatophyta</taxon>
        <taxon>Magnoliopsida</taxon>
        <taxon>eudicotyledons</taxon>
        <taxon>Gunneridae</taxon>
        <taxon>Pentapetalae</taxon>
        <taxon>rosids</taxon>
        <taxon>malvids</taxon>
        <taxon>Myrtales</taxon>
        <taxon>Melastomataceae</taxon>
        <taxon>Melastomatoideae</taxon>
        <taxon>Melastomateae</taxon>
        <taxon>Melastoma</taxon>
    </lineage>
</organism>
<protein>
    <submittedName>
        <fullName evidence="1">Uncharacterized protein</fullName>
    </submittedName>
</protein>
<reference evidence="2" key="1">
    <citation type="journal article" date="2023" name="Front. Plant Sci.">
        <title>Chromosomal-level genome assembly of Melastoma candidum provides insights into trichome evolution.</title>
        <authorList>
            <person name="Zhong Y."/>
            <person name="Wu W."/>
            <person name="Sun C."/>
            <person name="Zou P."/>
            <person name="Liu Y."/>
            <person name="Dai S."/>
            <person name="Zhou R."/>
        </authorList>
    </citation>
    <scope>NUCLEOTIDE SEQUENCE [LARGE SCALE GENOMIC DNA]</scope>
</reference>
<proteinExistence type="predicted"/>
<name>A0ACB9RDY7_9MYRT</name>
<dbReference type="Proteomes" id="UP001057402">
    <property type="component" value="Chromosome 4"/>
</dbReference>
<evidence type="ECO:0000313" key="2">
    <source>
        <dbReference type="Proteomes" id="UP001057402"/>
    </source>
</evidence>
<sequence>MKNNSVHDEATVTRQMLLDQGYLDNYFMQLEQIEASGNPNFVRYIFNLYFEDTEKYIHTVERCLEMSLPNSDDVDGALYRLKGSSASIGANKVKIEVNRLRAMCKEKDAETERCKELLQNLKRERAILKEKMDNYFQLLKSAEPEPSADSVVTRE</sequence>
<comment type="caution">
    <text evidence="1">The sequence shown here is derived from an EMBL/GenBank/DDBJ whole genome shotgun (WGS) entry which is preliminary data.</text>
</comment>
<keyword evidence="2" id="KW-1185">Reference proteome</keyword>
<evidence type="ECO:0000313" key="1">
    <source>
        <dbReference type="EMBL" id="KAI4377084.1"/>
    </source>
</evidence>
<dbReference type="EMBL" id="CM042883">
    <property type="protein sequence ID" value="KAI4377084.1"/>
    <property type="molecule type" value="Genomic_DNA"/>
</dbReference>